<proteinExistence type="predicted"/>
<dbReference type="AlphaFoldDB" id="A0A835KDN5"/>
<sequence>MPLLFRLVIIMTTVSLAASAAAGETSYTGECLRSATCGDSVDVQYPFFLANATFGIDGYTAYSFCGVPPPQAVLPINCTGFPAERDGASSSYVAAQNDVPPWDPWPLTCKEVIVVPVLRELLLGPDDEYLRRLNSDGYGKLLKKGFRLTWDPSAGPFGMGF</sequence>
<comment type="caution">
    <text evidence="4">The sequence shown here is derived from an EMBL/GenBank/DDBJ whole genome shotgun (WGS) entry which is preliminary data.</text>
</comment>
<reference evidence="4" key="1">
    <citation type="submission" date="2020-07" db="EMBL/GenBank/DDBJ databases">
        <title>Genome sequence and genetic diversity analysis of an under-domesticated orphan crop, white fonio (Digitaria exilis).</title>
        <authorList>
            <person name="Bennetzen J.L."/>
            <person name="Chen S."/>
            <person name="Ma X."/>
            <person name="Wang X."/>
            <person name="Yssel A.E.J."/>
            <person name="Chaluvadi S.R."/>
            <person name="Johnson M."/>
            <person name="Gangashetty P."/>
            <person name="Hamidou F."/>
            <person name="Sanogo M.D."/>
            <person name="Zwaenepoel A."/>
            <person name="Wallace J."/>
            <person name="Van De Peer Y."/>
            <person name="Van Deynze A."/>
        </authorList>
    </citation>
    <scope>NUCLEOTIDE SEQUENCE</scope>
    <source>
        <tissue evidence="4">Leaves</tissue>
    </source>
</reference>
<dbReference type="OrthoDB" id="10625695at2759"/>
<organism evidence="4 5">
    <name type="scientific">Digitaria exilis</name>
    <dbReference type="NCBI Taxonomy" id="1010633"/>
    <lineage>
        <taxon>Eukaryota</taxon>
        <taxon>Viridiplantae</taxon>
        <taxon>Streptophyta</taxon>
        <taxon>Embryophyta</taxon>
        <taxon>Tracheophyta</taxon>
        <taxon>Spermatophyta</taxon>
        <taxon>Magnoliopsida</taxon>
        <taxon>Liliopsida</taxon>
        <taxon>Poales</taxon>
        <taxon>Poaceae</taxon>
        <taxon>PACMAD clade</taxon>
        <taxon>Panicoideae</taxon>
        <taxon>Panicodae</taxon>
        <taxon>Paniceae</taxon>
        <taxon>Anthephorinae</taxon>
        <taxon>Digitaria</taxon>
    </lineage>
</organism>
<evidence type="ECO:0000313" key="4">
    <source>
        <dbReference type="EMBL" id="KAF8727463.1"/>
    </source>
</evidence>
<keyword evidence="5" id="KW-1185">Reference proteome</keyword>
<accession>A0A835KDN5</accession>
<name>A0A835KDN5_9POAL</name>
<gene>
    <name evidence="4" type="ORF">HU200_019071</name>
</gene>
<protein>
    <recommendedName>
        <fullName evidence="3">Wall-associated receptor kinase C-terminal domain-containing protein</fullName>
    </recommendedName>
</protein>
<evidence type="ECO:0000259" key="3">
    <source>
        <dbReference type="Pfam" id="PF14380"/>
    </source>
</evidence>
<dbReference type="EMBL" id="JACEFO010001644">
    <property type="protein sequence ID" value="KAF8727463.1"/>
    <property type="molecule type" value="Genomic_DNA"/>
</dbReference>
<dbReference type="Proteomes" id="UP000636709">
    <property type="component" value="Unassembled WGS sequence"/>
</dbReference>
<dbReference type="Pfam" id="PF14380">
    <property type="entry name" value="WAK_assoc"/>
    <property type="match status" value="1"/>
</dbReference>
<dbReference type="InterPro" id="IPR032872">
    <property type="entry name" value="WAK_assoc_C"/>
</dbReference>
<evidence type="ECO:0000256" key="2">
    <source>
        <dbReference type="SAM" id="SignalP"/>
    </source>
</evidence>
<keyword evidence="2" id="KW-0732">Signal</keyword>
<keyword evidence="1" id="KW-0325">Glycoprotein</keyword>
<evidence type="ECO:0000313" key="5">
    <source>
        <dbReference type="Proteomes" id="UP000636709"/>
    </source>
</evidence>
<evidence type="ECO:0000256" key="1">
    <source>
        <dbReference type="ARBA" id="ARBA00023180"/>
    </source>
</evidence>
<feature type="domain" description="Wall-associated receptor kinase C-terminal" evidence="3">
    <location>
        <begin position="88"/>
        <end position="151"/>
    </location>
</feature>
<feature type="signal peptide" evidence="2">
    <location>
        <begin position="1"/>
        <end position="22"/>
    </location>
</feature>
<feature type="chain" id="PRO_5032897980" description="Wall-associated receptor kinase C-terminal domain-containing protein" evidence="2">
    <location>
        <begin position="23"/>
        <end position="161"/>
    </location>
</feature>